<reference evidence="2" key="1">
    <citation type="journal article" date="2021" name="PeerJ">
        <title>Extensive microbial diversity within the chicken gut microbiome revealed by metagenomics and culture.</title>
        <authorList>
            <person name="Gilroy R."/>
            <person name="Ravi A."/>
            <person name="Getino M."/>
            <person name="Pursley I."/>
            <person name="Horton D.L."/>
            <person name="Alikhan N.F."/>
            <person name="Baker D."/>
            <person name="Gharbi K."/>
            <person name="Hall N."/>
            <person name="Watson M."/>
            <person name="Adriaenssens E.M."/>
            <person name="Foster-Nyarko E."/>
            <person name="Jarju S."/>
            <person name="Secka A."/>
            <person name="Antonio M."/>
            <person name="Oren A."/>
            <person name="Chaudhuri R.R."/>
            <person name="La Ragione R."/>
            <person name="Hildebrand F."/>
            <person name="Pallen M.J."/>
        </authorList>
    </citation>
    <scope>NUCLEOTIDE SEQUENCE</scope>
    <source>
        <strain evidence="2">CHK173-259</strain>
    </source>
</reference>
<feature type="transmembrane region" description="Helical" evidence="1">
    <location>
        <begin position="215"/>
        <end position="234"/>
    </location>
</feature>
<feature type="transmembrane region" description="Helical" evidence="1">
    <location>
        <begin position="93"/>
        <end position="110"/>
    </location>
</feature>
<name>A0A9D1QSV1_9LACO</name>
<feature type="transmembrane region" description="Helical" evidence="1">
    <location>
        <begin position="70"/>
        <end position="87"/>
    </location>
</feature>
<feature type="transmembrane region" description="Helical" evidence="1">
    <location>
        <begin position="42"/>
        <end position="63"/>
    </location>
</feature>
<feature type="transmembrane region" description="Helical" evidence="1">
    <location>
        <begin position="12"/>
        <end position="30"/>
    </location>
</feature>
<organism evidence="2 3">
    <name type="scientific">Candidatus Levilactobacillus faecigallinarum</name>
    <dbReference type="NCBI Taxonomy" id="2838638"/>
    <lineage>
        <taxon>Bacteria</taxon>
        <taxon>Bacillati</taxon>
        <taxon>Bacillota</taxon>
        <taxon>Bacilli</taxon>
        <taxon>Lactobacillales</taxon>
        <taxon>Lactobacillaceae</taxon>
        <taxon>Levilactobacillus</taxon>
    </lineage>
</organism>
<keyword evidence="1" id="KW-0812">Transmembrane</keyword>
<evidence type="ECO:0000313" key="3">
    <source>
        <dbReference type="Proteomes" id="UP000886822"/>
    </source>
</evidence>
<sequence>MTSLTAFFKNRTVQQLLVFTLCQNLLWWLVGSTSATGQPLTWRVKLSLGGYGIFLAAGYFLILRRHFQSHIGPILVVAAATLGLLAAPTDHLVQLFAVLLCIFLVLACIPQLQLQSIYGLVVFSFLAGCGVPVILFFLRNHYLATQFLLTLLPIMATYLAFFAQFYLPRPTDWRYTLIFPAILVIAILTISFSWKTIVAILLVVLHWALQRRLNVNYRLVVAGVTQLVVGYLLLR</sequence>
<gene>
    <name evidence="2" type="ORF">H9875_07415</name>
</gene>
<evidence type="ECO:0000256" key="1">
    <source>
        <dbReference type="SAM" id="Phobius"/>
    </source>
</evidence>
<keyword evidence="1" id="KW-0472">Membrane</keyword>
<comment type="caution">
    <text evidence="2">The sequence shown here is derived from an EMBL/GenBank/DDBJ whole genome shotgun (WGS) entry which is preliminary data.</text>
</comment>
<protein>
    <submittedName>
        <fullName evidence="2">Uncharacterized protein</fullName>
    </submittedName>
</protein>
<proteinExistence type="predicted"/>
<dbReference type="Proteomes" id="UP000886822">
    <property type="component" value="Unassembled WGS sequence"/>
</dbReference>
<dbReference type="EMBL" id="DXGJ01000059">
    <property type="protein sequence ID" value="HIW72438.1"/>
    <property type="molecule type" value="Genomic_DNA"/>
</dbReference>
<evidence type="ECO:0000313" key="2">
    <source>
        <dbReference type="EMBL" id="HIW72438.1"/>
    </source>
</evidence>
<feature type="transmembrane region" description="Helical" evidence="1">
    <location>
        <begin position="117"/>
        <end position="138"/>
    </location>
</feature>
<feature type="transmembrane region" description="Helical" evidence="1">
    <location>
        <begin position="179"/>
        <end position="209"/>
    </location>
</feature>
<feature type="transmembrane region" description="Helical" evidence="1">
    <location>
        <begin position="144"/>
        <end position="167"/>
    </location>
</feature>
<accession>A0A9D1QSV1</accession>
<reference evidence="2" key="2">
    <citation type="submission" date="2021-04" db="EMBL/GenBank/DDBJ databases">
        <authorList>
            <person name="Gilroy R."/>
        </authorList>
    </citation>
    <scope>NUCLEOTIDE SEQUENCE</scope>
    <source>
        <strain evidence="2">CHK173-259</strain>
    </source>
</reference>
<keyword evidence="1" id="KW-1133">Transmembrane helix</keyword>
<dbReference type="AlphaFoldDB" id="A0A9D1QSV1"/>